<accession>A0A2P6QJA0</accession>
<protein>
    <submittedName>
        <fullName evidence="3">Uncharacterized protein</fullName>
    </submittedName>
</protein>
<feature type="compositionally biased region" description="Polar residues" evidence="2">
    <location>
        <begin position="51"/>
        <end position="61"/>
    </location>
</feature>
<dbReference type="PANTHER" id="PTHR48163:SF2">
    <property type="entry name" value="EXPRESSED PROTEIN"/>
    <property type="match status" value="1"/>
</dbReference>
<dbReference type="Proteomes" id="UP000238479">
    <property type="component" value="Chromosome 5"/>
</dbReference>
<gene>
    <name evidence="3" type="ORF">RchiOBHm_Chr5g0066731</name>
</gene>
<name>A0A2P6QJA0_ROSCH</name>
<feature type="coiled-coil region" evidence="1">
    <location>
        <begin position="201"/>
        <end position="252"/>
    </location>
</feature>
<evidence type="ECO:0000313" key="4">
    <source>
        <dbReference type="Proteomes" id="UP000238479"/>
    </source>
</evidence>
<feature type="coiled-coil region" evidence="1">
    <location>
        <begin position="371"/>
        <end position="405"/>
    </location>
</feature>
<feature type="compositionally biased region" description="Basic and acidic residues" evidence="2">
    <location>
        <begin position="1"/>
        <end position="26"/>
    </location>
</feature>
<keyword evidence="4" id="KW-1185">Reference proteome</keyword>
<sequence length="436" mass="49094">MDSRHASLGRRTLEEIRQKRAAERLNKTSSGPDLSQIPPIDNGGMRKSESANRLSESDVSTLVSQIRDLDRKNAELEEQNKNLASMLETKEAGSNVLQKRLNDLEQNTVPSLRKALKDVAMEKDAAVVAREDLSAQLRMLKKRLKDAEEEQYRAEEDAASLRAELYMIQQQTMSGSLGALNSIANPPDQIKTLEIELANIKSELQRESMFRQQERQQLAEEQARASILTSEKQELEEKLAALSRKSSEVSDKVASKGFSVEDKEILEKQMHDMAVVIEKLESSRQKLLMEIDSQSSEIERLFEENSNLSSSLQEAMSIALHWENQVKDCLKQNEELRGILDKLRTDQAKGLLDSHHNGSNKTGLAEYTPEVLSIKDQLAKEQSKAEALSAEVLQLSARLQQTTQAYNGLARLYKPVLRNIESSLIKMKQDGPVTVR</sequence>
<comment type="caution">
    <text evidence="3">The sequence shown here is derived from an EMBL/GenBank/DDBJ whole genome shotgun (WGS) entry which is preliminary data.</text>
</comment>
<feature type="coiled-coil region" evidence="1">
    <location>
        <begin position="277"/>
        <end position="346"/>
    </location>
</feature>
<keyword evidence="1" id="KW-0175">Coiled coil</keyword>
<evidence type="ECO:0000256" key="2">
    <source>
        <dbReference type="SAM" id="MobiDB-lite"/>
    </source>
</evidence>
<feature type="region of interest" description="Disordered" evidence="2">
    <location>
        <begin position="1"/>
        <end position="61"/>
    </location>
</feature>
<dbReference type="Gramene" id="PRQ34248">
    <property type="protein sequence ID" value="PRQ34248"/>
    <property type="gene ID" value="RchiOBHm_Chr5g0066731"/>
</dbReference>
<organism evidence="3 4">
    <name type="scientific">Rosa chinensis</name>
    <name type="common">China rose</name>
    <dbReference type="NCBI Taxonomy" id="74649"/>
    <lineage>
        <taxon>Eukaryota</taxon>
        <taxon>Viridiplantae</taxon>
        <taxon>Streptophyta</taxon>
        <taxon>Embryophyta</taxon>
        <taxon>Tracheophyta</taxon>
        <taxon>Spermatophyta</taxon>
        <taxon>Magnoliopsida</taxon>
        <taxon>eudicotyledons</taxon>
        <taxon>Gunneridae</taxon>
        <taxon>Pentapetalae</taxon>
        <taxon>rosids</taxon>
        <taxon>fabids</taxon>
        <taxon>Rosales</taxon>
        <taxon>Rosaceae</taxon>
        <taxon>Rosoideae</taxon>
        <taxon>Rosoideae incertae sedis</taxon>
        <taxon>Rosa</taxon>
    </lineage>
</organism>
<dbReference type="STRING" id="74649.A0A2P6QJA0"/>
<evidence type="ECO:0000313" key="3">
    <source>
        <dbReference type="EMBL" id="PRQ34248.1"/>
    </source>
</evidence>
<dbReference type="AlphaFoldDB" id="A0A2P6QJA0"/>
<dbReference type="OMA" id="HEGRDNE"/>
<dbReference type="PANTHER" id="PTHR48163">
    <property type="entry name" value="BNAC02G25670D PROTEIN"/>
    <property type="match status" value="1"/>
</dbReference>
<reference evidence="3 4" key="1">
    <citation type="journal article" date="2018" name="Nat. Genet.">
        <title>The Rosa genome provides new insights in the design of modern roses.</title>
        <authorList>
            <person name="Bendahmane M."/>
        </authorList>
    </citation>
    <scope>NUCLEOTIDE SEQUENCE [LARGE SCALE GENOMIC DNA]</scope>
    <source>
        <strain evidence="4">cv. Old Blush</strain>
    </source>
</reference>
<dbReference type="OrthoDB" id="2019706at2759"/>
<evidence type="ECO:0000256" key="1">
    <source>
        <dbReference type="SAM" id="Coils"/>
    </source>
</evidence>
<dbReference type="EMBL" id="PDCK01000043">
    <property type="protein sequence ID" value="PRQ34248.1"/>
    <property type="molecule type" value="Genomic_DNA"/>
</dbReference>
<proteinExistence type="predicted"/>